<dbReference type="InterPro" id="IPR050951">
    <property type="entry name" value="Retrovirus_Pol_polyprotein"/>
</dbReference>
<feature type="domain" description="Reverse transcriptase" evidence="2">
    <location>
        <begin position="542"/>
        <end position="633"/>
    </location>
</feature>
<feature type="compositionally biased region" description="Basic residues" evidence="1">
    <location>
        <begin position="441"/>
        <end position="450"/>
    </location>
</feature>
<feature type="region of interest" description="Disordered" evidence="1">
    <location>
        <begin position="265"/>
        <end position="327"/>
    </location>
</feature>
<feature type="compositionally biased region" description="Basic residues" evidence="1">
    <location>
        <begin position="1069"/>
        <end position="1087"/>
    </location>
</feature>
<accession>A0ABQ9HKE0</accession>
<dbReference type="EMBL" id="JARBHB010000004">
    <property type="protein sequence ID" value="KAJ8884821.1"/>
    <property type="molecule type" value="Genomic_DNA"/>
</dbReference>
<feature type="compositionally biased region" description="Basic and acidic residues" evidence="1">
    <location>
        <begin position="1088"/>
        <end position="1098"/>
    </location>
</feature>
<dbReference type="Proteomes" id="UP001159363">
    <property type="component" value="Chromosome X"/>
</dbReference>
<dbReference type="InterPro" id="IPR043502">
    <property type="entry name" value="DNA/RNA_pol_sf"/>
</dbReference>
<evidence type="ECO:0000313" key="3">
    <source>
        <dbReference type="EMBL" id="KAJ8884821.1"/>
    </source>
</evidence>
<comment type="caution">
    <text evidence="3">The sequence shown here is derived from an EMBL/GenBank/DDBJ whole genome shotgun (WGS) entry which is preliminary data.</text>
</comment>
<sequence>MALAPKPLGDKWSQFCRKQINHHKKLDGKRESLKTGPQNTTWFTYAIFEVRPSRTHSAAIEHITFQPPPLNGTLPPSYLPAQHSQMVYKRTVVQVWVPSTSRGQFHENGTTGRHGWERNADYSVPCTHVGSDGLRDHSVHDIQCTGECDALTLPLAMPRAQTSRANWSGSAKPRGASICGAARDRVTWAELASGLCERFAAVEACANCYAQFYGETQKEGEFVEQFVTKKVQLFRQLNTNALLTGASPDITAVTETIPHCVVTGESVEGRRTSPTWDNTPCSVEAGVSGGTAGPLQRPRKPPIPDHCSNRAEGGQKPPTPVKEQKPVGKSAVRGDLHDAGLPAPIDHVPKQICDYLVMTLTAADAVAALVDTAPSHTFIQPTLIQTGKIAPNPDHLQLATQDNTDSMLWTATLRMNKPDPDHRNGVPAQGHHAGATLAGRTRSHHNGRRPSRFEEQRVIQEQVYKKWRERVIELSKSRYNSQIVLVPKKDGGIRFSVDFQPLNLVTESAPPSQISTEDTLASVQDVCMLSTLDLAYTRLWTFAFTTLNGCRFYFPTMPFSLKCAPSTFQNMKARVLQGIIDEFVTDYLDDTISWLRSWEEHVRHLDLVLERLAIHQLVVSTRKCHIKKPKLNFVRHIVSGTTTRKILLEFNGKANWLCNYILRFTRLAASMTNLLSTKFNFCWTTQAQQAFDELKAQFTRCHILICIDPQKHRRKPNRSQGSAVQAGCTGTAPGEPVCKCEIWRMPHMAGNELSYLLSQEPDTAETVMDDTDHDLLWPLERLLGTEAGEISETPKAVLMMYVKTAHTEPNNWTDVNNHILRAQQTSSTLHDLSTPCAQGVRERGMENMYPQRNANMSTTTRMIIGFPSIQGQFTRRVWRQWWERMNMKPLMTPVYHLAANPTERQNQDLKVQLKLGVGEYHTQWNTHRHDTLFCLRQRVNAVGNPCRPDKEQWQGQKGKHIEVARQRQYQYVGAIMPTMTVPPSQLRPWEAVCVKNYPLSAGTCNFCAGLTPRWIGPCKVKACTKNGTELPRQSEPSQVAVRIWGHITTAVSLPDPEYSGGRVHLSYRSRRRKWKPHGKHKRSSQRKSQRDDPKDSDGRLIGSSMEQIPEVNQSPALATLAAPRYQLRTRPRGKRWECCPGTDDDNGRGGKRH</sequence>
<feature type="compositionally biased region" description="Polar residues" evidence="1">
    <location>
        <begin position="1104"/>
        <end position="1116"/>
    </location>
</feature>
<protein>
    <recommendedName>
        <fullName evidence="2">Reverse transcriptase domain-containing protein</fullName>
    </recommendedName>
</protein>
<dbReference type="InterPro" id="IPR012337">
    <property type="entry name" value="RNaseH-like_sf"/>
</dbReference>
<reference evidence="3 4" key="1">
    <citation type="submission" date="2023-02" db="EMBL/GenBank/DDBJ databases">
        <title>LHISI_Scaffold_Assembly.</title>
        <authorList>
            <person name="Stuart O.P."/>
            <person name="Cleave R."/>
            <person name="Magrath M.J.L."/>
            <person name="Mikheyev A.S."/>
        </authorList>
    </citation>
    <scope>NUCLEOTIDE SEQUENCE [LARGE SCALE GENOMIC DNA]</scope>
    <source>
        <strain evidence="3">Daus_M_001</strain>
        <tissue evidence="3">Leg muscle</tissue>
    </source>
</reference>
<gene>
    <name evidence="3" type="ORF">PR048_011017</name>
</gene>
<dbReference type="Gene3D" id="3.10.10.10">
    <property type="entry name" value="HIV Type 1 Reverse Transcriptase, subunit A, domain 1"/>
    <property type="match status" value="1"/>
</dbReference>
<evidence type="ECO:0000313" key="4">
    <source>
        <dbReference type="Proteomes" id="UP001159363"/>
    </source>
</evidence>
<organism evidence="3 4">
    <name type="scientific">Dryococelus australis</name>
    <dbReference type="NCBI Taxonomy" id="614101"/>
    <lineage>
        <taxon>Eukaryota</taxon>
        <taxon>Metazoa</taxon>
        <taxon>Ecdysozoa</taxon>
        <taxon>Arthropoda</taxon>
        <taxon>Hexapoda</taxon>
        <taxon>Insecta</taxon>
        <taxon>Pterygota</taxon>
        <taxon>Neoptera</taxon>
        <taxon>Polyneoptera</taxon>
        <taxon>Phasmatodea</taxon>
        <taxon>Verophasmatodea</taxon>
        <taxon>Anareolatae</taxon>
        <taxon>Phasmatidae</taxon>
        <taxon>Eurycanthinae</taxon>
        <taxon>Dryococelus</taxon>
    </lineage>
</organism>
<proteinExistence type="predicted"/>
<dbReference type="InterPro" id="IPR036397">
    <property type="entry name" value="RNaseH_sf"/>
</dbReference>
<evidence type="ECO:0000256" key="1">
    <source>
        <dbReference type="SAM" id="MobiDB-lite"/>
    </source>
</evidence>
<dbReference type="InterPro" id="IPR000477">
    <property type="entry name" value="RT_dom"/>
</dbReference>
<evidence type="ECO:0000259" key="2">
    <source>
        <dbReference type="Pfam" id="PF00078"/>
    </source>
</evidence>
<dbReference type="PANTHER" id="PTHR37984">
    <property type="entry name" value="PROTEIN CBG26694"/>
    <property type="match status" value="1"/>
</dbReference>
<dbReference type="Pfam" id="PF00078">
    <property type="entry name" value="RVT_1"/>
    <property type="match status" value="1"/>
</dbReference>
<dbReference type="SUPFAM" id="SSF53098">
    <property type="entry name" value="Ribonuclease H-like"/>
    <property type="match status" value="1"/>
</dbReference>
<feature type="compositionally biased region" description="Polar residues" evidence="1">
    <location>
        <begin position="272"/>
        <end position="281"/>
    </location>
</feature>
<feature type="region of interest" description="Disordered" evidence="1">
    <location>
        <begin position="1069"/>
        <end position="1153"/>
    </location>
</feature>
<keyword evidence="4" id="KW-1185">Reference proteome</keyword>
<dbReference type="PANTHER" id="PTHR37984:SF5">
    <property type="entry name" value="PROTEIN NYNRIN-LIKE"/>
    <property type="match status" value="1"/>
</dbReference>
<dbReference type="CDD" id="cd01647">
    <property type="entry name" value="RT_LTR"/>
    <property type="match status" value="1"/>
</dbReference>
<dbReference type="InterPro" id="IPR043128">
    <property type="entry name" value="Rev_trsase/Diguanyl_cyclase"/>
</dbReference>
<name>A0ABQ9HKE0_9NEOP</name>
<dbReference type="Gene3D" id="3.30.70.270">
    <property type="match status" value="2"/>
</dbReference>
<dbReference type="SUPFAM" id="SSF56672">
    <property type="entry name" value="DNA/RNA polymerases"/>
    <property type="match status" value="1"/>
</dbReference>
<dbReference type="Gene3D" id="3.30.420.10">
    <property type="entry name" value="Ribonuclease H-like superfamily/Ribonuclease H"/>
    <property type="match status" value="1"/>
</dbReference>
<feature type="region of interest" description="Disordered" evidence="1">
    <location>
        <begin position="423"/>
        <end position="454"/>
    </location>
</feature>